<dbReference type="GeneID" id="940399"/>
<dbReference type="EMBL" id="AF232689">
    <property type="protein sequence ID" value="AAF99209.1"/>
    <property type="molecule type" value="Genomic_DNA"/>
</dbReference>
<reference evidence="2 3" key="2">
    <citation type="journal article" date="1996" name="J. Virol.">
        <title>Structure of the rat cytomegalovirus genome termini.</title>
        <authorList>
            <person name="Vink C."/>
            <person name="Beuken E."/>
            <person name="Bruggeman C.A."/>
        </authorList>
    </citation>
    <scope>NUCLEOTIDE SEQUENCE [LARGE SCALE GENOMIC DNA]</scope>
    <source>
        <strain evidence="2 3">Maastricht</strain>
    </source>
</reference>
<evidence type="ECO:0000313" key="3">
    <source>
        <dbReference type="Proteomes" id="UP000008288"/>
    </source>
</evidence>
<feature type="transmembrane region" description="Helical" evidence="1">
    <location>
        <begin position="247"/>
        <end position="267"/>
    </location>
</feature>
<reference evidence="2 3" key="7">
    <citation type="journal article" date="1999" name="J. Virol.">
        <title>Deletion of the R78 G protein-coupled receptor gene from rat cytomegalovirus results in an attenuated, syncytium-inducing mutant strain.</title>
        <authorList>
            <person name="Beisser P.S."/>
            <person name="Grauls G."/>
            <person name="Bruggeman C.A."/>
            <person name="Vink C."/>
        </authorList>
    </citation>
    <scope>NUCLEOTIDE SEQUENCE [LARGE SCALE GENOMIC DNA]</scope>
    <source>
        <strain evidence="2 3">Maastricht</strain>
    </source>
</reference>
<reference evidence="2 3" key="1">
    <citation type="journal article" date="1996" name="J. Gen. Virol.">
        <title>Cloning and sequence analysis of the genes encoding DNA polymerase, glycoprotein B, ICP18.5 and major DNA-binding protein of rat cytomegalovirus.</title>
        <authorList>
            <person name="Beuken E."/>
            <person name="Slobbe R."/>
            <person name="Bruggeman C.A."/>
            <person name="Vink C."/>
        </authorList>
    </citation>
    <scope>NUCLEOTIDE SEQUENCE [LARGE SCALE GENOMIC DNA]</scope>
    <source>
        <strain evidence="2 3">Maastricht</strain>
    </source>
</reference>
<dbReference type="Proteomes" id="UP000008288">
    <property type="component" value="Segment"/>
</dbReference>
<protein>
    <submittedName>
        <fullName evidence="2">PR118</fullName>
    </submittedName>
</protein>
<organism evidence="2 3">
    <name type="scientific">Rat cytomegalovirus (strain Maastricht)</name>
    <dbReference type="NCBI Taxonomy" id="79700"/>
    <lineage>
        <taxon>Viruses</taxon>
        <taxon>Duplodnaviria</taxon>
        <taxon>Heunggongvirae</taxon>
        <taxon>Peploviricota</taxon>
        <taxon>Herviviricetes</taxon>
        <taxon>Herpesvirales</taxon>
        <taxon>Orthoherpesviridae</taxon>
        <taxon>Betaherpesvirinae</taxon>
        <taxon>Muromegalovirus</taxon>
        <taxon>Muromegalovirus muridbeta2</taxon>
        <taxon>Murid betaherpesvirus 2</taxon>
    </lineage>
</organism>
<keyword evidence="1" id="KW-0472">Membrane</keyword>
<evidence type="ECO:0000256" key="1">
    <source>
        <dbReference type="SAM" id="Phobius"/>
    </source>
</evidence>
<evidence type="ECO:0000313" key="2">
    <source>
        <dbReference type="EMBL" id="AAF99209.1"/>
    </source>
</evidence>
<keyword evidence="1" id="KW-1133">Transmembrane helix</keyword>
<name>Q9DW81_RCMVM</name>
<dbReference type="RefSeq" id="NP_064220.1">
    <property type="nucleotide sequence ID" value="NC_002512.2"/>
</dbReference>
<keyword evidence="3" id="KW-1185">Reference proteome</keyword>
<reference evidence="2 3" key="9">
    <citation type="journal article" date="2000" name="J. Virol.">
        <title>Complete DNA sequence of the rat cytomegalovirus genome.</title>
        <authorList>
            <person name="Vink C."/>
            <person name="Beuken E."/>
            <person name="Bruggeman C.A."/>
        </authorList>
    </citation>
    <scope>NUCLEOTIDE SEQUENCE [LARGE SCALE GENOMIC DNA]</scope>
    <source>
        <strain evidence="2 3">Maastricht</strain>
    </source>
</reference>
<reference evidence="2 3" key="4">
    <citation type="journal article" date="1998" name="J. Virol.">
        <title>The R33 G protein-coupled receptor gene of rat cytomegalovirus plays an essential role in the pathogenesis of viral infection.</title>
        <authorList>
            <person name="Beisser P.S."/>
            <person name="Vink C."/>
            <person name="Van Dam J.G."/>
            <person name="Grauls G."/>
            <person name="Vanherle S.J."/>
            <person name="Bruggeman C.A."/>
        </authorList>
    </citation>
    <scope>NUCLEOTIDE SEQUENCE [LARGE SCALE GENOMIC DNA]</scope>
    <source>
        <strain evidence="2 3">Maastricht</strain>
    </source>
</reference>
<reference evidence="2 3" key="5">
    <citation type="journal article" date="1998" name="Virology">
        <title>The Maastricht strain and England strain of rat cytomegalovirus represent different betaherpesvirus species rather than strains.</title>
        <authorList>
            <person name="Beisser P.S."/>
            <person name="Kaptein S.J."/>
            <person name="Beuken E."/>
            <person name="Bruggeman C.A."/>
            <person name="Vink C."/>
        </authorList>
    </citation>
    <scope>NUCLEOTIDE SEQUENCE [LARGE SCALE GENOMIC DNA]</scope>
    <source>
        <strain evidence="2 3">Maastricht</strain>
    </source>
</reference>
<reference evidence="2 3" key="6">
    <citation type="journal article" date="1999" name="J. Gen. Virol.">
        <title>The rat cytomegalovirus R32 gene encodes a virion-associated protein that elicits a strong humoral immune response in infected rats.</title>
        <authorList>
            <person name="Beuken E."/>
            <person name="Grauls G."/>
            <person name="Bruggeman C.A."/>
            <person name="Vink C."/>
        </authorList>
    </citation>
    <scope>NUCLEOTIDE SEQUENCE [LARGE SCALE GENOMIC DNA]</scope>
    <source>
        <strain evidence="2 3">Maastricht</strain>
    </source>
</reference>
<sequence>MWRLLLLFSVCGTGAAIENITCPTHHLRGMWNGRVAMNCTATQDKDSYVVMITCYKKIRGSWVNITHFPDTYHQRMNRGKYLNANQSKYGPSFFLTHFLSIDELAIEYHTLNNIFSINHTRCPLGYTEYMCNFTHYQGKRPPSFHWWLTGYPLMKLQIGIWIRHLKISIVLPQANVSQSTVLVHGKHGGPFANTSEERTKNDNGTVTFLLTYIIPWSVTRGNVTVDVIIGTSHYKKTFLIDRHSSQFYTILAVLLVLASIVLLAFILHRMRYGTNVPYTHDIE</sequence>
<organismHost>
    <name type="scientific">Rattus</name>
    <name type="common">rats</name>
    <dbReference type="NCBI Taxonomy" id="10114"/>
</organismHost>
<accession>Q9DW81</accession>
<reference evidence="2 3" key="3">
    <citation type="journal article" date="1997" name="J. Gen. Virol.">
        <title>Cloning and functional characterization of the origin of lytic-phase DNA replication of rat cytomegalovirus.</title>
        <authorList>
            <person name="Vink C."/>
            <person name="Beuken E."/>
            <person name="Bruggeman C.A."/>
        </authorList>
    </citation>
    <scope>NUCLEOTIDE SEQUENCE [LARGE SCALE GENOMIC DNA]</scope>
    <source>
        <strain evidence="2 3">Maastricht</strain>
    </source>
</reference>
<proteinExistence type="predicted"/>
<gene>
    <name evidence="2" type="primary">R118</name>
</gene>
<reference evidence="2 3" key="10">
    <citation type="journal article" date="2000" name="Virus Res.">
        <title>Rat cytomegalovirus R89 is a highly conserved gene which expresses a spliced transcript.</title>
        <authorList>
            <person name="Gruijthuijsen Y.K."/>
            <person name="Beuken E."/>
            <person name="Bruggeman C.A."/>
            <person name="Vink C."/>
        </authorList>
    </citation>
    <scope>NUCLEOTIDE SEQUENCE [LARGE SCALE GENOMIC DNA]</scope>
    <source>
        <strain evidence="2 3">Maastricht</strain>
    </source>
</reference>
<reference evidence="2 3" key="8">
    <citation type="journal article" date="2000" name="J. Virol.">
        <title>The r144 major histocompatibility complex class I-like gene of rat cytomegalovirus is dispensable for both acute and long-term infection in the immunocompromised host.</title>
        <authorList>
            <person name="Beisser P.S."/>
            <person name="Kloover J.S."/>
            <person name="Grauls G.E."/>
            <person name="Blok M.J."/>
            <person name="Bruggeman C.A."/>
            <person name="Vink C."/>
        </authorList>
    </citation>
    <scope>NUCLEOTIDE SEQUENCE [LARGE SCALE GENOMIC DNA]</scope>
    <source>
        <strain evidence="2 3">Maastricht</strain>
    </source>
</reference>
<keyword evidence="1" id="KW-0812">Transmembrane</keyword>
<dbReference type="OrthoDB" id="26453at10239"/>
<dbReference type="KEGG" id="vg:940399"/>